<protein>
    <recommendedName>
        <fullName evidence="4">Aminotransferase-like plant mobile domain-containing protein</fullName>
    </recommendedName>
</protein>
<dbReference type="Proteomes" id="UP001341840">
    <property type="component" value="Unassembled WGS sequence"/>
</dbReference>
<feature type="region of interest" description="Disordered" evidence="1">
    <location>
        <begin position="287"/>
        <end position="316"/>
    </location>
</feature>
<accession>A0ABU6Q655</accession>
<evidence type="ECO:0008006" key="4">
    <source>
        <dbReference type="Google" id="ProtNLM"/>
    </source>
</evidence>
<comment type="caution">
    <text evidence="2">The sequence shown here is derived from an EMBL/GenBank/DDBJ whole genome shotgun (WGS) entry which is preliminary data.</text>
</comment>
<sequence length="380" mass="43964">MVPSCSTHPSILFVLQVPTFLVTMSHRKTPARKRAGTSRNEPPPPLSQLPLRKWFSTNEIWKSYLDVFSKLHVLKPRYLSEGLLSEDKYKVFWKLVDQQGLRPLLFMKERYYPRMMAVVATTLRLTDTLDNVGNEEFYLRFWIASVTYTVTLEELASLWGLQNNGLRFKGGSSRPREYDHWDGESSQEPLQVSKIGRGKYSVGRMDTDHRLLHYMLSYIWLPRKRNHGVLIEEDLFILKVMVEEVELNWPYLLAHRLMQYTNNSLRISTPLGVQPWAWHALDQDGQRCSGGQKGRKNKAVTEDIPSYSGTGPDTQIPPGFMEAFAEGMHAFNTGWEEKTERADKRLSVVEGRVSSQAGEIQLLREDMRLFFFSRNAQSEN</sequence>
<evidence type="ECO:0000256" key="1">
    <source>
        <dbReference type="SAM" id="MobiDB-lite"/>
    </source>
</evidence>
<keyword evidence="3" id="KW-1185">Reference proteome</keyword>
<proteinExistence type="predicted"/>
<organism evidence="2 3">
    <name type="scientific">Stylosanthes scabra</name>
    <dbReference type="NCBI Taxonomy" id="79078"/>
    <lineage>
        <taxon>Eukaryota</taxon>
        <taxon>Viridiplantae</taxon>
        <taxon>Streptophyta</taxon>
        <taxon>Embryophyta</taxon>
        <taxon>Tracheophyta</taxon>
        <taxon>Spermatophyta</taxon>
        <taxon>Magnoliopsida</taxon>
        <taxon>eudicotyledons</taxon>
        <taxon>Gunneridae</taxon>
        <taxon>Pentapetalae</taxon>
        <taxon>rosids</taxon>
        <taxon>fabids</taxon>
        <taxon>Fabales</taxon>
        <taxon>Fabaceae</taxon>
        <taxon>Papilionoideae</taxon>
        <taxon>50 kb inversion clade</taxon>
        <taxon>dalbergioids sensu lato</taxon>
        <taxon>Dalbergieae</taxon>
        <taxon>Pterocarpus clade</taxon>
        <taxon>Stylosanthes</taxon>
    </lineage>
</organism>
<dbReference type="EMBL" id="JASCZI010000024">
    <property type="protein sequence ID" value="MED6107015.1"/>
    <property type="molecule type" value="Genomic_DNA"/>
</dbReference>
<evidence type="ECO:0000313" key="3">
    <source>
        <dbReference type="Proteomes" id="UP001341840"/>
    </source>
</evidence>
<gene>
    <name evidence="2" type="ORF">PIB30_010154</name>
</gene>
<name>A0ABU6Q655_9FABA</name>
<evidence type="ECO:0000313" key="2">
    <source>
        <dbReference type="EMBL" id="MED6107015.1"/>
    </source>
</evidence>
<reference evidence="2 3" key="1">
    <citation type="journal article" date="2023" name="Plants (Basel)">
        <title>Bridging the Gap: Combining Genomics and Transcriptomics Approaches to Understand Stylosanthes scabra, an Orphan Legume from the Brazilian Caatinga.</title>
        <authorList>
            <person name="Ferreira-Neto J.R.C."/>
            <person name="da Silva M.D."/>
            <person name="Binneck E."/>
            <person name="de Melo N.F."/>
            <person name="da Silva R.H."/>
            <person name="de Melo A.L.T.M."/>
            <person name="Pandolfi V."/>
            <person name="Bustamante F.O."/>
            <person name="Brasileiro-Vidal A.C."/>
            <person name="Benko-Iseppon A.M."/>
        </authorList>
    </citation>
    <scope>NUCLEOTIDE SEQUENCE [LARGE SCALE GENOMIC DNA]</scope>
    <source>
        <tissue evidence="2">Leaves</tissue>
    </source>
</reference>